<proteinExistence type="predicted"/>
<evidence type="ECO:0000256" key="1">
    <source>
        <dbReference type="ARBA" id="ARBA00023121"/>
    </source>
</evidence>
<gene>
    <name evidence="2" type="ORF">HULAa30F3_00027</name>
</gene>
<evidence type="ECO:0000313" key="2">
    <source>
        <dbReference type="EMBL" id="QOV09073.1"/>
    </source>
</evidence>
<dbReference type="Pfam" id="PF02645">
    <property type="entry name" value="DegV"/>
    <property type="match status" value="1"/>
</dbReference>
<dbReference type="InterPro" id="IPR043168">
    <property type="entry name" value="DegV_C"/>
</dbReference>
<reference evidence="2" key="1">
    <citation type="submission" date="2020-10" db="EMBL/GenBank/DDBJ databases">
        <title>Diverse heliorhodopsins detected via functional metagenomics in peat lake Actinobacteria, Chloroflexi and Archaea.</title>
        <authorList>
            <person name="Chazan A."/>
            <person name="Rozenberg A."/>
            <person name="Tahan R."/>
            <person name="Mannen K."/>
            <person name="Nagata T."/>
            <person name="Yaish S."/>
            <person name="Larom S."/>
            <person name="Kandori H."/>
            <person name="Inoue K."/>
            <person name="Beja O."/>
            <person name="Pushkarev A."/>
        </authorList>
    </citation>
    <scope>NUCLEOTIDE SEQUENCE</scope>
</reference>
<dbReference type="InterPro" id="IPR003797">
    <property type="entry name" value="DegV"/>
</dbReference>
<dbReference type="NCBIfam" id="TIGR00762">
    <property type="entry name" value="DegV"/>
    <property type="match status" value="1"/>
</dbReference>
<dbReference type="PROSITE" id="PS51482">
    <property type="entry name" value="DEGV"/>
    <property type="match status" value="1"/>
</dbReference>
<dbReference type="Gene3D" id="3.30.1180.10">
    <property type="match status" value="1"/>
</dbReference>
<organism evidence="2">
    <name type="scientific">uncultured Dehalococcoidia bacterium</name>
    <dbReference type="NCBI Taxonomy" id="498747"/>
    <lineage>
        <taxon>Bacteria</taxon>
        <taxon>Bacillati</taxon>
        <taxon>Chloroflexota</taxon>
        <taxon>Dehalococcoidia</taxon>
        <taxon>environmental samples</taxon>
    </lineage>
</organism>
<sequence length="279" mass="30075">MSVKIVTDSTVDLEPDVIRALGIGIVPIYVRFGDRVYRDGVDISKADFYQLLKTSTLHPATSQPPPEDFARYYADSLNTTDHVISIHVSSRISGTYNSASLARNSMGQPGAIDVVDSRFNSAGLGLIVKEAALMAQQGAGAPEILAEVQSSIGKVHMFGVFETMKYLARSGRVSKTIAAAARVLNVMPLLTFHNGEIVRAGLVRTINKGVDRIHEFVRARLPAREIIIVHSNIPEQAQELKRRLSGLVKAEIISITELGAALGVHGGPGVLLVGVRTEN</sequence>
<dbReference type="Gene3D" id="3.40.50.10170">
    <property type="match status" value="1"/>
</dbReference>
<protein>
    <submittedName>
        <fullName evidence="2">DegV domain-containing protein/M5005_Spy1226</fullName>
    </submittedName>
</protein>
<dbReference type="GO" id="GO:0008289">
    <property type="term" value="F:lipid binding"/>
    <property type="evidence" value="ECO:0007669"/>
    <property type="project" value="UniProtKB-KW"/>
</dbReference>
<dbReference type="EMBL" id="MW122882">
    <property type="protein sequence ID" value="QOV09073.1"/>
    <property type="molecule type" value="Genomic_DNA"/>
</dbReference>
<dbReference type="InterPro" id="IPR050270">
    <property type="entry name" value="DegV_domain_contain"/>
</dbReference>
<keyword evidence="1" id="KW-0446">Lipid-binding</keyword>
<dbReference type="SUPFAM" id="SSF82549">
    <property type="entry name" value="DAK1/DegV-like"/>
    <property type="match status" value="1"/>
</dbReference>
<dbReference type="AlphaFoldDB" id="A0A871XZ93"/>
<accession>A0A871XZ93</accession>
<name>A0A871XZ93_9CHLR</name>
<dbReference type="PANTHER" id="PTHR33434">
    <property type="entry name" value="DEGV DOMAIN-CONTAINING PROTEIN DR_1986-RELATED"/>
    <property type="match status" value="1"/>
</dbReference>
<dbReference type="PANTHER" id="PTHR33434:SF2">
    <property type="entry name" value="FATTY ACID-BINDING PROTEIN TM_1468"/>
    <property type="match status" value="1"/>
</dbReference>